<dbReference type="Ensembl" id="ENSCJPT00005020165.1">
    <property type="protein sequence ID" value="ENSCJPP00005014106.1"/>
    <property type="gene ID" value="ENSCJPG00005011813.1"/>
</dbReference>
<feature type="region of interest" description="Disordered" evidence="1">
    <location>
        <begin position="49"/>
        <end position="88"/>
    </location>
</feature>
<organism evidence="2 3">
    <name type="scientific">Coturnix japonica</name>
    <name type="common">Japanese quail</name>
    <name type="synonym">Coturnix coturnix japonica</name>
    <dbReference type="NCBI Taxonomy" id="93934"/>
    <lineage>
        <taxon>Eukaryota</taxon>
        <taxon>Metazoa</taxon>
        <taxon>Chordata</taxon>
        <taxon>Craniata</taxon>
        <taxon>Vertebrata</taxon>
        <taxon>Euteleostomi</taxon>
        <taxon>Archelosauria</taxon>
        <taxon>Archosauria</taxon>
        <taxon>Dinosauria</taxon>
        <taxon>Saurischia</taxon>
        <taxon>Theropoda</taxon>
        <taxon>Coelurosauria</taxon>
        <taxon>Aves</taxon>
        <taxon>Neognathae</taxon>
        <taxon>Galloanserae</taxon>
        <taxon>Galliformes</taxon>
        <taxon>Phasianidae</taxon>
        <taxon>Perdicinae</taxon>
        <taxon>Coturnix</taxon>
    </lineage>
</organism>
<evidence type="ECO:0000256" key="1">
    <source>
        <dbReference type="SAM" id="MobiDB-lite"/>
    </source>
</evidence>
<dbReference type="AlphaFoldDB" id="A0A8C2TKM0"/>
<dbReference type="InterPro" id="IPR019375">
    <property type="entry name" value="Ribosomal_bS1m"/>
</dbReference>
<dbReference type="GO" id="GO:0005763">
    <property type="term" value="C:mitochondrial small ribosomal subunit"/>
    <property type="evidence" value="ECO:0007669"/>
    <property type="project" value="TreeGrafter"/>
</dbReference>
<sequence length="209" mass="22921">MAAGACAHRGHSSCPPTTRDNMAAPGWSRAAALAGAQWRLLTAARRRCSGMPPEETPAAPMLRQQPRRRPGSAGGTGAMDPRQVPSERTESFASMLRRSPLIQMGPAKDKIAIGQIFQVVEDDLYIDFGGKFHCVCKRPEVDGKIAALYFHDTEQEISDKYQRGSRVRLRLLDLELTSRFLGATTDTTLLEADAVLLGLVESKQTKQKE</sequence>
<gene>
    <name evidence="2" type="primary">MRPS28</name>
</gene>
<protein>
    <submittedName>
        <fullName evidence="2">Mitochondrial ribosomal protein S28</fullName>
    </submittedName>
</protein>
<proteinExistence type="predicted"/>
<reference evidence="2" key="3">
    <citation type="submission" date="2025-09" db="UniProtKB">
        <authorList>
            <consortium name="Ensembl"/>
        </authorList>
    </citation>
    <scope>IDENTIFICATION</scope>
</reference>
<dbReference type="GeneTree" id="ENSGT00390000001057"/>
<accession>A0A8C2TKM0</accession>
<reference evidence="2" key="2">
    <citation type="submission" date="2025-08" db="UniProtKB">
        <authorList>
            <consortium name="Ensembl"/>
        </authorList>
    </citation>
    <scope>IDENTIFICATION</scope>
</reference>
<evidence type="ECO:0000313" key="3">
    <source>
        <dbReference type="Proteomes" id="UP000694412"/>
    </source>
</evidence>
<feature type="region of interest" description="Disordered" evidence="1">
    <location>
        <begin position="1"/>
        <end position="21"/>
    </location>
</feature>
<dbReference type="PANTHER" id="PTHR13447">
    <property type="entry name" value="MITOCHONDRIAL 28S RIBOSOMAL PROTEIN S28"/>
    <property type="match status" value="1"/>
</dbReference>
<evidence type="ECO:0000313" key="2">
    <source>
        <dbReference type="Ensembl" id="ENSCJPP00005014106.1"/>
    </source>
</evidence>
<dbReference type="PANTHER" id="PTHR13447:SF2">
    <property type="entry name" value="SMALL RIBOSOMAL SUBUNIT PROTEIN BS1M"/>
    <property type="match status" value="1"/>
</dbReference>
<name>A0A8C2TKM0_COTJA</name>
<dbReference type="GO" id="GO:0032543">
    <property type="term" value="P:mitochondrial translation"/>
    <property type="evidence" value="ECO:0007669"/>
    <property type="project" value="Ensembl"/>
</dbReference>
<dbReference type="Pfam" id="PF10246">
    <property type="entry name" value="MRP-S35"/>
    <property type="match status" value="1"/>
</dbReference>
<dbReference type="Proteomes" id="UP000694412">
    <property type="component" value="Chromosome 2"/>
</dbReference>
<keyword evidence="3" id="KW-1185">Reference proteome</keyword>
<reference evidence="2" key="1">
    <citation type="submission" date="2015-11" db="EMBL/GenBank/DDBJ databases">
        <authorList>
            <consortium name="International Coturnix japonica Genome Analysis Consortium"/>
            <person name="Warren W."/>
            <person name="Burt D.W."/>
            <person name="Antin P.B."/>
            <person name="Lanford R."/>
            <person name="Gros J."/>
            <person name="Wilson R.K."/>
        </authorList>
    </citation>
    <scope>NUCLEOTIDE SEQUENCE [LARGE SCALE GENOMIC DNA]</scope>
</reference>